<evidence type="ECO:0000313" key="1">
    <source>
        <dbReference type="EMBL" id="KZL73852.1"/>
    </source>
</evidence>
<dbReference type="Gene3D" id="3.30.70.1990">
    <property type="match status" value="1"/>
</dbReference>
<dbReference type="PANTHER" id="PTHR42923:SF26">
    <property type="entry name" value="FMN REDUCTASE LOT6, PUTATIVE (AFU_ORTHOLOGUE AFUA_7G06600)-RELATED"/>
    <property type="match status" value="1"/>
</dbReference>
<dbReference type="Gene3D" id="3.50.50.60">
    <property type="entry name" value="FAD/NAD(P)-binding domain"/>
    <property type="match status" value="1"/>
</dbReference>
<dbReference type="InterPro" id="IPR036188">
    <property type="entry name" value="FAD/NAD-bd_sf"/>
</dbReference>
<organism evidence="1 2">
    <name type="scientific">Colletotrichum tofieldiae</name>
    <dbReference type="NCBI Taxonomy" id="708197"/>
    <lineage>
        <taxon>Eukaryota</taxon>
        <taxon>Fungi</taxon>
        <taxon>Dikarya</taxon>
        <taxon>Ascomycota</taxon>
        <taxon>Pezizomycotina</taxon>
        <taxon>Sordariomycetes</taxon>
        <taxon>Hypocreomycetidae</taxon>
        <taxon>Glomerellales</taxon>
        <taxon>Glomerellaceae</taxon>
        <taxon>Colletotrichum</taxon>
        <taxon>Colletotrichum spaethianum species complex</taxon>
    </lineage>
</organism>
<proteinExistence type="predicted"/>
<accession>A0A166UVB5</accession>
<evidence type="ECO:0000313" key="2">
    <source>
        <dbReference type="Proteomes" id="UP000076552"/>
    </source>
</evidence>
<reference evidence="1 2" key="1">
    <citation type="submission" date="2015-06" db="EMBL/GenBank/DDBJ databases">
        <title>Survival trade-offs in plant roots during colonization by closely related pathogenic and mutualistic fungi.</title>
        <authorList>
            <person name="Hacquard S."/>
            <person name="Kracher B."/>
            <person name="Hiruma K."/>
            <person name="Weinman A."/>
            <person name="Muench P."/>
            <person name="Garrido Oter R."/>
            <person name="Ver Loren van Themaat E."/>
            <person name="Dallerey J.-F."/>
            <person name="Damm U."/>
            <person name="Henrissat B."/>
            <person name="Lespinet O."/>
            <person name="Thon M."/>
            <person name="Kemen E."/>
            <person name="McHardy A.C."/>
            <person name="Schulze-Lefert P."/>
            <person name="O'Connell R.J."/>
        </authorList>
    </citation>
    <scope>NUCLEOTIDE SEQUENCE [LARGE SCALE GENOMIC DNA]</scope>
    <source>
        <strain evidence="1 2">0861</strain>
    </source>
</reference>
<comment type="caution">
    <text evidence="1">The sequence shown here is derived from an EMBL/GenBank/DDBJ whole genome shotgun (WGS) entry which is preliminary data.</text>
</comment>
<gene>
    <name evidence="1" type="ORF">CT0861_06081</name>
</gene>
<sequence length="510" mass="56017">LVFHRSRPACQLAGKDPRPQAIRQVPHWPLSILFILPGMAARIAAFFSALPLVAAVAISDSAAAKTIHKDVVILGGGASGSHAAVRLREDFNKTVIVVEKQNRIGGHVATFTDPETGNNYDYGVNSYTDYTGAREFVARLNVPVMTPARLPLTTAYADFTTGKRTNYSLPAAADTTAALRVYLELCEKYEENILPSYAKFPNVTEGIPEDLGMPFIDFVKKYGLEAAVPRIFQVTGLGLDDFAHQSTLYVMQTFGAPITRSFLGTVGSFVPASKRNQDIYDAIAELLGDDVLYSSTAIKTARSDDGVEVLVESADNTRVLIRAKKLLISFEPTLHNMNGIDIDDEETSVFGKWNWSTVYAGIVSHPSLPRLFSYTNTAPARWLSLPELPFVGRFDYLGDDNYRVLVSGDKNYNSREALKLVEKSLGQLAAAGTVPSLGNDTVQIKAWADHGAMQLYFERGDLKAGAITRLYALQGRRSTYFTGGAWSAQFTTILWETNNQYVLPKLLAEF</sequence>
<dbReference type="AlphaFoldDB" id="A0A166UVB5"/>
<name>A0A166UVB5_9PEZI</name>
<dbReference type="GO" id="GO:0016491">
    <property type="term" value="F:oxidoreductase activity"/>
    <property type="evidence" value="ECO:0007669"/>
    <property type="project" value="TreeGrafter"/>
</dbReference>
<dbReference type="EMBL" id="LFIV01000039">
    <property type="protein sequence ID" value="KZL73852.1"/>
    <property type="molecule type" value="Genomic_DNA"/>
</dbReference>
<feature type="non-terminal residue" evidence="1">
    <location>
        <position position="1"/>
    </location>
</feature>
<dbReference type="PANTHER" id="PTHR42923">
    <property type="entry name" value="PROTOPORPHYRINOGEN OXIDASE"/>
    <property type="match status" value="1"/>
</dbReference>
<dbReference type="SUPFAM" id="SSF51905">
    <property type="entry name" value="FAD/NAD(P)-binding domain"/>
    <property type="match status" value="1"/>
</dbReference>
<protein>
    <submittedName>
        <fullName evidence="1">Amine oxidase</fullName>
    </submittedName>
</protein>
<dbReference type="InterPro" id="IPR050464">
    <property type="entry name" value="Zeta_carotene_desat/Oxidored"/>
</dbReference>
<dbReference type="Gene3D" id="1.10.405.20">
    <property type="match status" value="1"/>
</dbReference>
<dbReference type="STRING" id="708197.A0A166UVB5"/>
<dbReference type="Proteomes" id="UP000076552">
    <property type="component" value="Unassembled WGS sequence"/>
</dbReference>
<dbReference type="Pfam" id="PF13450">
    <property type="entry name" value="NAD_binding_8"/>
    <property type="match status" value="1"/>
</dbReference>
<keyword evidence="2" id="KW-1185">Reference proteome</keyword>